<dbReference type="Proteomes" id="UP001302602">
    <property type="component" value="Unassembled WGS sequence"/>
</dbReference>
<reference evidence="1" key="1">
    <citation type="journal article" date="2023" name="Mol. Phylogenet. Evol.">
        <title>Genome-scale phylogeny and comparative genomics of the fungal order Sordariales.</title>
        <authorList>
            <person name="Hensen N."/>
            <person name="Bonometti L."/>
            <person name="Westerberg I."/>
            <person name="Brannstrom I.O."/>
            <person name="Guillou S."/>
            <person name="Cros-Aarteil S."/>
            <person name="Calhoun S."/>
            <person name="Haridas S."/>
            <person name="Kuo A."/>
            <person name="Mondo S."/>
            <person name="Pangilinan J."/>
            <person name="Riley R."/>
            <person name="LaButti K."/>
            <person name="Andreopoulos B."/>
            <person name="Lipzen A."/>
            <person name="Chen C."/>
            <person name="Yan M."/>
            <person name="Daum C."/>
            <person name="Ng V."/>
            <person name="Clum A."/>
            <person name="Steindorff A."/>
            <person name="Ohm R.A."/>
            <person name="Martin F."/>
            <person name="Silar P."/>
            <person name="Natvig D.O."/>
            <person name="Lalanne C."/>
            <person name="Gautier V."/>
            <person name="Ament-Velasquez S.L."/>
            <person name="Kruys A."/>
            <person name="Hutchinson M.I."/>
            <person name="Powell A.J."/>
            <person name="Barry K."/>
            <person name="Miller A.N."/>
            <person name="Grigoriev I.V."/>
            <person name="Debuchy R."/>
            <person name="Gladieux P."/>
            <person name="Hiltunen Thoren M."/>
            <person name="Johannesson H."/>
        </authorList>
    </citation>
    <scope>NUCLEOTIDE SEQUENCE</scope>
    <source>
        <strain evidence="1">CBS 731.68</strain>
    </source>
</reference>
<accession>A0AAN6U3P6</accession>
<protein>
    <submittedName>
        <fullName evidence="1">Uncharacterized protein</fullName>
    </submittedName>
</protein>
<evidence type="ECO:0000313" key="2">
    <source>
        <dbReference type="Proteomes" id="UP001302602"/>
    </source>
</evidence>
<proteinExistence type="predicted"/>
<comment type="caution">
    <text evidence="1">The sequence shown here is derived from an EMBL/GenBank/DDBJ whole genome shotgun (WGS) entry which is preliminary data.</text>
</comment>
<keyword evidence="2" id="KW-1185">Reference proteome</keyword>
<organism evidence="1 2">
    <name type="scientific">Parathielavia appendiculata</name>
    <dbReference type="NCBI Taxonomy" id="2587402"/>
    <lineage>
        <taxon>Eukaryota</taxon>
        <taxon>Fungi</taxon>
        <taxon>Dikarya</taxon>
        <taxon>Ascomycota</taxon>
        <taxon>Pezizomycotina</taxon>
        <taxon>Sordariomycetes</taxon>
        <taxon>Sordariomycetidae</taxon>
        <taxon>Sordariales</taxon>
        <taxon>Chaetomiaceae</taxon>
        <taxon>Parathielavia</taxon>
    </lineage>
</organism>
<dbReference type="RefSeq" id="XP_062649505.1">
    <property type="nucleotide sequence ID" value="XM_062786581.1"/>
</dbReference>
<dbReference type="GeneID" id="87823349"/>
<dbReference type="AlphaFoldDB" id="A0AAN6U3P6"/>
<gene>
    <name evidence="1" type="ORF">N657DRAFT_275723</name>
</gene>
<evidence type="ECO:0000313" key="1">
    <source>
        <dbReference type="EMBL" id="KAK4125734.1"/>
    </source>
</evidence>
<name>A0AAN6U3P6_9PEZI</name>
<sequence length="187" mass="21272">MPLHKLLSPETSPLNKLLPAHVAHLKLQPLLRLGKEQKQIPMRARFVLGTRRKVLGHSPPRVPHAHTLFLRFPLLGGRWRRDGCHHLVPLVAELGVVGRRRVRVDEHECEALLGAAVEEMAKIELEGVCFTSLTGTSGYRMEHPFVLTCHHSHLVQYSAYTHTHALFRSAGLTRKGNFTHLREHFPR</sequence>
<reference evidence="1" key="2">
    <citation type="submission" date="2023-05" db="EMBL/GenBank/DDBJ databases">
        <authorList>
            <consortium name="Lawrence Berkeley National Laboratory"/>
            <person name="Steindorff A."/>
            <person name="Hensen N."/>
            <person name="Bonometti L."/>
            <person name="Westerberg I."/>
            <person name="Brannstrom I.O."/>
            <person name="Guillou S."/>
            <person name="Cros-Aarteil S."/>
            <person name="Calhoun S."/>
            <person name="Haridas S."/>
            <person name="Kuo A."/>
            <person name="Mondo S."/>
            <person name="Pangilinan J."/>
            <person name="Riley R."/>
            <person name="Labutti K."/>
            <person name="Andreopoulos B."/>
            <person name="Lipzen A."/>
            <person name="Chen C."/>
            <person name="Yanf M."/>
            <person name="Daum C."/>
            <person name="Ng V."/>
            <person name="Clum A."/>
            <person name="Ohm R."/>
            <person name="Martin F."/>
            <person name="Silar P."/>
            <person name="Natvig D."/>
            <person name="Lalanne C."/>
            <person name="Gautier V."/>
            <person name="Ament-Velasquez S.L."/>
            <person name="Kruys A."/>
            <person name="Hutchinson M.I."/>
            <person name="Powell A.J."/>
            <person name="Barry K."/>
            <person name="Miller A.N."/>
            <person name="Grigoriev I.V."/>
            <person name="Debuchy R."/>
            <person name="Gladieux P."/>
            <person name="Thoren M.H."/>
            <person name="Johannesson H."/>
        </authorList>
    </citation>
    <scope>NUCLEOTIDE SEQUENCE</scope>
    <source>
        <strain evidence="1">CBS 731.68</strain>
    </source>
</reference>
<dbReference type="EMBL" id="MU853225">
    <property type="protein sequence ID" value="KAK4125734.1"/>
    <property type="molecule type" value="Genomic_DNA"/>
</dbReference>